<dbReference type="AlphaFoldDB" id="E9CS90"/>
<dbReference type="HOGENOM" id="CLU_2096660_0_0_1"/>
<protein>
    <submittedName>
        <fullName evidence="2">Predicted protein</fullName>
    </submittedName>
</protein>
<name>E9CS90_COCPS</name>
<sequence length="116" mass="12442">MAAPRRSARLAQRPQAGKSSTRVDPCAFTSRACMSLASSHLSSPHGSSSQLPSLERTLTPSPFVAELFGPSLWLQDQQPKTSRSRQVQVSLSAHSNSQVFGKLTCCAPESNEDTPS</sequence>
<proteinExistence type="predicted"/>
<dbReference type="VEuPathDB" id="FungiDB:CPSG_00458"/>
<evidence type="ECO:0000313" key="3">
    <source>
        <dbReference type="Proteomes" id="UP000002497"/>
    </source>
</evidence>
<feature type="region of interest" description="Disordered" evidence="1">
    <location>
        <begin position="1"/>
        <end position="23"/>
    </location>
</feature>
<keyword evidence="3" id="KW-1185">Reference proteome</keyword>
<dbReference type="Proteomes" id="UP000002497">
    <property type="component" value="Unassembled WGS sequence"/>
</dbReference>
<dbReference type="EMBL" id="GL636486">
    <property type="protein sequence ID" value="EFW22559.1"/>
    <property type="molecule type" value="Genomic_DNA"/>
</dbReference>
<reference evidence="3" key="1">
    <citation type="journal article" date="2010" name="Genome Res.">
        <title>Population genomic sequencing of Coccidioides fungi reveals recent hybridization and transposon control.</title>
        <authorList>
            <person name="Neafsey D.E."/>
            <person name="Barker B.M."/>
            <person name="Sharpton T.J."/>
            <person name="Stajich J.E."/>
            <person name="Park D.J."/>
            <person name="Whiston E."/>
            <person name="Hung C.-Y."/>
            <person name="McMahan C."/>
            <person name="White J."/>
            <person name="Sykes S."/>
            <person name="Heiman D."/>
            <person name="Young S."/>
            <person name="Zeng Q."/>
            <person name="Abouelleil A."/>
            <person name="Aftuck L."/>
            <person name="Bessette D."/>
            <person name="Brown A."/>
            <person name="FitzGerald M."/>
            <person name="Lui A."/>
            <person name="Macdonald J.P."/>
            <person name="Priest M."/>
            <person name="Orbach M.J."/>
            <person name="Galgiani J.N."/>
            <person name="Kirkland T.N."/>
            <person name="Cole G.T."/>
            <person name="Birren B.W."/>
            <person name="Henn M.R."/>
            <person name="Taylor J.W."/>
            <person name="Rounsley S.D."/>
        </authorList>
    </citation>
    <scope>NUCLEOTIDE SEQUENCE [LARGE SCALE GENOMIC DNA]</scope>
    <source>
        <strain evidence="3">RMSCC 757 / Silveira</strain>
    </source>
</reference>
<evidence type="ECO:0000313" key="2">
    <source>
        <dbReference type="EMBL" id="EFW22559.1"/>
    </source>
</evidence>
<reference evidence="3" key="2">
    <citation type="submission" date="2010-03" db="EMBL/GenBank/DDBJ databases">
        <title>The genome sequence of Coccidioides posadasii strain Silveira.</title>
        <authorList>
            <consortium name="The Broad Institute Genome Sequencing Center for Infectious Disease"/>
            <person name="Neafsey D."/>
            <person name="Orbach M."/>
            <person name="Henn M.R."/>
            <person name="Cole G.T."/>
            <person name="Galgiani J."/>
            <person name="Gardner M.J."/>
            <person name="Kirkland T.N."/>
            <person name="Taylor J.W."/>
            <person name="Young S.K."/>
            <person name="Zeng Q."/>
            <person name="Koehrsen M."/>
            <person name="Alvarado L."/>
            <person name="Berlin A."/>
            <person name="Borenstein D."/>
            <person name="Chapman S.B."/>
            <person name="Chen Z."/>
            <person name="Engels R."/>
            <person name="Freedman E."/>
            <person name="Gellesch M."/>
            <person name="Goldberg J."/>
            <person name="Griggs A."/>
            <person name="Gujja S."/>
            <person name="Heilman E."/>
            <person name="Heiman D."/>
            <person name="Howarth C."/>
            <person name="Jen D."/>
            <person name="Larson L."/>
            <person name="Mehta T."/>
            <person name="Neiman D."/>
            <person name="Park D."/>
            <person name="Pearson M."/>
            <person name="Richards J."/>
            <person name="Roberts A."/>
            <person name="Saif S."/>
            <person name="Shea T."/>
            <person name="Shenoy N."/>
            <person name="Sisk P."/>
            <person name="Stolte C."/>
            <person name="Sykes S."/>
            <person name="Walk T."/>
            <person name="White J."/>
            <person name="Yandava C."/>
            <person name="Haas B."/>
            <person name="Nusbaum C."/>
            <person name="Birren B."/>
        </authorList>
    </citation>
    <scope>NUCLEOTIDE SEQUENCE [LARGE SCALE GENOMIC DNA]</scope>
    <source>
        <strain evidence="3">RMSCC 757 / Silveira</strain>
    </source>
</reference>
<organism evidence="3">
    <name type="scientific">Coccidioides posadasii (strain RMSCC 757 / Silveira)</name>
    <name type="common">Valley fever fungus</name>
    <dbReference type="NCBI Taxonomy" id="443226"/>
    <lineage>
        <taxon>Eukaryota</taxon>
        <taxon>Fungi</taxon>
        <taxon>Dikarya</taxon>
        <taxon>Ascomycota</taxon>
        <taxon>Pezizomycotina</taxon>
        <taxon>Eurotiomycetes</taxon>
        <taxon>Eurotiomycetidae</taxon>
        <taxon>Onygenales</taxon>
        <taxon>Onygenaceae</taxon>
        <taxon>Coccidioides</taxon>
    </lineage>
</organism>
<gene>
    <name evidence="2" type="ORF">CPSG_00458</name>
</gene>
<accession>E9CS90</accession>
<evidence type="ECO:0000256" key="1">
    <source>
        <dbReference type="SAM" id="MobiDB-lite"/>
    </source>
</evidence>